<feature type="region of interest" description="Disordered" evidence="1">
    <location>
        <begin position="493"/>
        <end position="514"/>
    </location>
</feature>
<dbReference type="PANTHER" id="PTHR46832">
    <property type="entry name" value="5'-METHYLTHIOADENOSINE/S-ADENOSYLHOMOCYSTEINE NUCLEOSIDASE"/>
    <property type="match status" value="1"/>
</dbReference>
<dbReference type="InterPro" id="IPR035994">
    <property type="entry name" value="Nucleoside_phosphorylase_sf"/>
</dbReference>
<dbReference type="PANTHER" id="PTHR46832:SF1">
    <property type="entry name" value="5'-METHYLTHIOADENOSINE_S-ADENOSYLHOMOCYSTEINE NUCLEOSIDASE"/>
    <property type="match status" value="1"/>
</dbReference>
<dbReference type="CDD" id="cd09008">
    <property type="entry name" value="MTAN"/>
    <property type="match status" value="1"/>
</dbReference>
<sequence length="717" mass="76519">MGVDTWMTGATRLRSTVVILTALGLEYQSVRQYLTGCDVVRHQTGTVFEVGDLDGTPWQVALAELGEGNRPAAVVTEQARQLFSPGALLFVGVAGALKDDVELGDVVIATRVHAIHGGKDTPEGFMARPEGWAGSHALLQTARLALRSASWRPEPASGNAEGQRGPQVYFKPIAAGDVVLNSSASALRRQVHTHYNDVAAIEMESAGMAHAAQIGHIDALTIRGISDKADGNKYPDADAEHQPRAAAHAAAAAVAVIRQLPASPTTATASLTSSDGVPPSQREGALSTPRKGSPLSVRHLLSCLADAPLPLYVLSPAAIASVGIPDLSADRVSADLSHFTVRSVTASGQPGAPAVPCVSRDAATQAETARQMSHEHAQVCAYAAALLDHAVTVVPDGSTLRLLTPHAMALLWRDSHNPTRAVAAARRVRDAYLALGAYEEGLPLAVQIVKTGRGDLKDDLALGQLRRGCGDFPEAEAVLRQVLARAEKDAHAHGLSLAGRTGPSTRDILRENASGPFTRELSPVQCDVLGFMAEVQHAMGNTLYDMRRYEQSERLLHAAVGLLWRTQGAHHPGRMVAQMHRAKAVVRQRRWEEALGLVHDVLPHLAQLRLDRDSPEDDALIRLAHAEVTADIVTSLQRGDTPQMRGVGMFPAIVVKWLGRTVTTARPEKLTWDDVRHLGDDAVRACESTFGGTHPHTAAATKVRDRAVAGQRKAARP</sequence>
<feature type="region of interest" description="Disordered" evidence="1">
    <location>
        <begin position="265"/>
        <end position="292"/>
    </location>
</feature>
<proteinExistence type="predicted"/>
<dbReference type="Gene3D" id="1.25.40.10">
    <property type="entry name" value="Tetratricopeptide repeat domain"/>
    <property type="match status" value="1"/>
</dbReference>
<dbReference type="GO" id="GO:0019284">
    <property type="term" value="P:L-methionine salvage from S-adenosylmethionine"/>
    <property type="evidence" value="ECO:0007669"/>
    <property type="project" value="TreeGrafter"/>
</dbReference>
<evidence type="ECO:0000259" key="2">
    <source>
        <dbReference type="Pfam" id="PF01048"/>
    </source>
</evidence>
<dbReference type="SUPFAM" id="SSF53167">
    <property type="entry name" value="Purine and uridine phosphorylases"/>
    <property type="match status" value="1"/>
</dbReference>
<dbReference type="Pfam" id="PF01048">
    <property type="entry name" value="PNP_UDP_1"/>
    <property type="match status" value="1"/>
</dbReference>
<feature type="compositionally biased region" description="Low complexity" evidence="1">
    <location>
        <begin position="265"/>
        <end position="274"/>
    </location>
</feature>
<feature type="domain" description="Nucleoside phosphorylase" evidence="2">
    <location>
        <begin position="16"/>
        <end position="258"/>
    </location>
</feature>
<name>A0A3M8W0M4_9ACTN</name>
<evidence type="ECO:0000313" key="3">
    <source>
        <dbReference type="EMBL" id="RNG22319.1"/>
    </source>
</evidence>
<reference evidence="3 4" key="1">
    <citation type="submission" date="2018-11" db="EMBL/GenBank/DDBJ databases">
        <title>The Potential of Streptomyces as Biocontrol Agents against the Tomato grey mould, Botrytis cinerea (Gray mold) Frontiers in Microbiology.</title>
        <authorList>
            <person name="Li D."/>
        </authorList>
    </citation>
    <scope>NUCLEOTIDE SEQUENCE [LARGE SCALE GENOMIC DNA]</scope>
    <source>
        <strain evidence="3 4">NEAU-LD23</strain>
    </source>
</reference>
<dbReference type="AlphaFoldDB" id="A0A3M8W0M4"/>
<gene>
    <name evidence="3" type="ORF">EEJ42_20875</name>
</gene>
<dbReference type="Proteomes" id="UP000275401">
    <property type="component" value="Unassembled WGS sequence"/>
</dbReference>
<dbReference type="Gene3D" id="3.40.50.1580">
    <property type="entry name" value="Nucleoside phosphorylase domain"/>
    <property type="match status" value="1"/>
</dbReference>
<dbReference type="InterPro" id="IPR000845">
    <property type="entry name" value="Nucleoside_phosphorylase_d"/>
</dbReference>
<feature type="region of interest" description="Disordered" evidence="1">
    <location>
        <begin position="691"/>
        <end position="717"/>
    </location>
</feature>
<protein>
    <recommendedName>
        <fullName evidence="2">Nucleoside phosphorylase domain-containing protein</fullName>
    </recommendedName>
</protein>
<dbReference type="GO" id="GO:0005829">
    <property type="term" value="C:cytosol"/>
    <property type="evidence" value="ECO:0007669"/>
    <property type="project" value="TreeGrafter"/>
</dbReference>
<organism evidence="3 4">
    <name type="scientific">Streptomyces botrytidirepellens</name>
    <dbReference type="NCBI Taxonomy" id="2486417"/>
    <lineage>
        <taxon>Bacteria</taxon>
        <taxon>Bacillati</taxon>
        <taxon>Actinomycetota</taxon>
        <taxon>Actinomycetes</taxon>
        <taxon>Kitasatosporales</taxon>
        <taxon>Streptomycetaceae</taxon>
        <taxon>Streptomyces</taxon>
    </lineage>
</organism>
<dbReference type="SUPFAM" id="SSF48452">
    <property type="entry name" value="TPR-like"/>
    <property type="match status" value="1"/>
</dbReference>
<accession>A0A3M8W0M4</accession>
<dbReference type="GO" id="GO:0009116">
    <property type="term" value="P:nucleoside metabolic process"/>
    <property type="evidence" value="ECO:0007669"/>
    <property type="project" value="InterPro"/>
</dbReference>
<evidence type="ECO:0000256" key="1">
    <source>
        <dbReference type="SAM" id="MobiDB-lite"/>
    </source>
</evidence>
<evidence type="ECO:0000313" key="4">
    <source>
        <dbReference type="Proteomes" id="UP000275401"/>
    </source>
</evidence>
<dbReference type="GO" id="GO:0008930">
    <property type="term" value="F:methylthioadenosine nucleosidase activity"/>
    <property type="evidence" value="ECO:0007669"/>
    <property type="project" value="TreeGrafter"/>
</dbReference>
<dbReference type="RefSeq" id="WP_123101743.1">
    <property type="nucleotide sequence ID" value="NZ_RIBZ01000267.1"/>
</dbReference>
<dbReference type="GO" id="GO:0008782">
    <property type="term" value="F:adenosylhomocysteine nucleosidase activity"/>
    <property type="evidence" value="ECO:0007669"/>
    <property type="project" value="TreeGrafter"/>
</dbReference>
<dbReference type="InterPro" id="IPR011990">
    <property type="entry name" value="TPR-like_helical_dom_sf"/>
</dbReference>
<keyword evidence="4" id="KW-1185">Reference proteome</keyword>
<dbReference type="EMBL" id="RIBZ01000267">
    <property type="protein sequence ID" value="RNG22319.1"/>
    <property type="molecule type" value="Genomic_DNA"/>
</dbReference>
<comment type="caution">
    <text evidence="3">The sequence shown here is derived from an EMBL/GenBank/DDBJ whole genome shotgun (WGS) entry which is preliminary data.</text>
</comment>